<evidence type="ECO:0008006" key="5">
    <source>
        <dbReference type="Google" id="ProtNLM"/>
    </source>
</evidence>
<dbReference type="OrthoDB" id="9908502at2"/>
<organism evidence="3 4">
    <name type="scientific">Maridesulfovibrio salexigens (strain ATCC 14822 / DSM 2638 / NCIMB 8403 / VKM B-1763)</name>
    <name type="common">Desulfovibrio salexigens</name>
    <dbReference type="NCBI Taxonomy" id="526222"/>
    <lineage>
        <taxon>Bacteria</taxon>
        <taxon>Pseudomonadati</taxon>
        <taxon>Thermodesulfobacteriota</taxon>
        <taxon>Desulfovibrionia</taxon>
        <taxon>Desulfovibrionales</taxon>
        <taxon>Desulfovibrionaceae</taxon>
        <taxon>Maridesulfovibrio</taxon>
    </lineage>
</organism>
<evidence type="ECO:0000313" key="4">
    <source>
        <dbReference type="Proteomes" id="UP000002601"/>
    </source>
</evidence>
<dbReference type="Proteomes" id="UP000002601">
    <property type="component" value="Chromosome"/>
</dbReference>
<feature type="region of interest" description="Disordered" evidence="1">
    <location>
        <begin position="104"/>
        <end position="134"/>
    </location>
</feature>
<feature type="compositionally biased region" description="Acidic residues" evidence="1">
    <location>
        <begin position="107"/>
        <end position="134"/>
    </location>
</feature>
<dbReference type="AlphaFoldDB" id="C6BVF4"/>
<dbReference type="EMBL" id="CP001649">
    <property type="protein sequence ID" value="ACS80129.1"/>
    <property type="molecule type" value="Genomic_DNA"/>
</dbReference>
<keyword evidence="4" id="KW-1185">Reference proteome</keyword>
<keyword evidence="2" id="KW-0472">Membrane</keyword>
<name>C6BVF4_MARSD</name>
<keyword evidence="2" id="KW-0812">Transmembrane</keyword>
<protein>
    <recommendedName>
        <fullName evidence="5">Transmembrane protein</fullName>
    </recommendedName>
</protein>
<keyword evidence="2" id="KW-1133">Transmembrane helix</keyword>
<dbReference type="KEGG" id="dsa:Desal_2069"/>
<evidence type="ECO:0000256" key="2">
    <source>
        <dbReference type="SAM" id="Phobius"/>
    </source>
</evidence>
<evidence type="ECO:0000313" key="3">
    <source>
        <dbReference type="EMBL" id="ACS80129.1"/>
    </source>
</evidence>
<dbReference type="RefSeq" id="WP_015851945.1">
    <property type="nucleotide sequence ID" value="NC_012881.1"/>
</dbReference>
<feature type="transmembrane region" description="Helical" evidence="2">
    <location>
        <begin position="12"/>
        <end position="31"/>
    </location>
</feature>
<evidence type="ECO:0000256" key="1">
    <source>
        <dbReference type="SAM" id="MobiDB-lite"/>
    </source>
</evidence>
<feature type="transmembrane region" description="Helical" evidence="2">
    <location>
        <begin position="43"/>
        <end position="64"/>
    </location>
</feature>
<reference evidence="3 4" key="1">
    <citation type="submission" date="2009-06" db="EMBL/GenBank/DDBJ databases">
        <title>Complete sequence of Desulfovibrio salexigens DSM 2638.</title>
        <authorList>
            <consortium name="US DOE Joint Genome Institute"/>
            <person name="Lucas S."/>
            <person name="Copeland A."/>
            <person name="Lapidus A."/>
            <person name="Glavina del Rio T."/>
            <person name="Tice H."/>
            <person name="Bruce D."/>
            <person name="Goodwin L."/>
            <person name="Pitluck S."/>
            <person name="Munk A.C."/>
            <person name="Brettin T."/>
            <person name="Detter J.C."/>
            <person name="Han C."/>
            <person name="Tapia R."/>
            <person name="Larimer F."/>
            <person name="Land M."/>
            <person name="Hauser L."/>
            <person name="Kyrpides N."/>
            <person name="Anderson I."/>
            <person name="Wall J.D."/>
            <person name="Arkin A.P."/>
            <person name="Dehal P."/>
            <person name="Chivian D."/>
            <person name="Giles B."/>
            <person name="Hazen T.C."/>
        </authorList>
    </citation>
    <scope>NUCLEOTIDE SEQUENCE [LARGE SCALE GENOMIC DNA]</scope>
    <source>
        <strain evidence="4">ATCC 14822 / DSM 2638 / NCIMB 8403 / VKM B-1763</strain>
    </source>
</reference>
<sequence>MGVSWGVRVRVVILFILGGILFFPGVLLILAGFMEPDMGSDDALAMFFMGGLLSFCGLLIWWAMRKVYRRGKYMTARMRREQDDEDVAMGMAMAQTHYIASTMHDSDDNDFDSGDVDSDIDTDFDSGGDFDIND</sequence>
<dbReference type="eggNOG" id="ENOG50318UN">
    <property type="taxonomic scope" value="Bacteria"/>
</dbReference>
<gene>
    <name evidence="3" type="ordered locus">Desal_2069</name>
</gene>
<proteinExistence type="predicted"/>
<dbReference type="HOGENOM" id="CLU_1892805_0_0_7"/>
<accession>C6BVF4</accession>